<name>A0AA35X7Q1_GEOBA</name>
<protein>
    <submittedName>
        <fullName evidence="2">Uncharacterized protein</fullName>
    </submittedName>
</protein>
<accession>A0AA35X7Q1</accession>
<comment type="caution">
    <text evidence="2">The sequence shown here is derived from an EMBL/GenBank/DDBJ whole genome shotgun (WGS) entry which is preliminary data.</text>
</comment>
<sequence length="210" mass="24122">MTQASTRLFHHEMTGSSPGEETGDTSRWQRLWSRVYQRKNRGNCGGGAAGWMRELFRRRIAIVGLKRKDHELVSNRVTIFMSFHNLYNSRRSKMRKRAANRFCQIVQSMRELTATVVIAGADLNQPMRSDSLRIPQYKPTLRRRSRVIDYFILDSPPGGMEHSEVTALDIIGNLSNLLHIPMSLLKGPRHAIPDYRRAINHDPLIISVTL</sequence>
<feature type="region of interest" description="Disordered" evidence="1">
    <location>
        <begin position="1"/>
        <end position="26"/>
    </location>
</feature>
<dbReference type="Proteomes" id="UP001174909">
    <property type="component" value="Unassembled WGS sequence"/>
</dbReference>
<evidence type="ECO:0000256" key="1">
    <source>
        <dbReference type="SAM" id="MobiDB-lite"/>
    </source>
</evidence>
<dbReference type="AlphaFoldDB" id="A0AA35X7Q1"/>
<reference evidence="2" key="1">
    <citation type="submission" date="2023-03" db="EMBL/GenBank/DDBJ databases">
        <authorList>
            <person name="Steffen K."/>
            <person name="Cardenas P."/>
        </authorList>
    </citation>
    <scope>NUCLEOTIDE SEQUENCE</scope>
</reference>
<gene>
    <name evidence="2" type="ORF">GBAR_LOCUS22949</name>
</gene>
<organism evidence="2 3">
    <name type="scientific">Geodia barretti</name>
    <name type="common">Barrett's horny sponge</name>
    <dbReference type="NCBI Taxonomy" id="519541"/>
    <lineage>
        <taxon>Eukaryota</taxon>
        <taxon>Metazoa</taxon>
        <taxon>Porifera</taxon>
        <taxon>Demospongiae</taxon>
        <taxon>Heteroscleromorpha</taxon>
        <taxon>Tetractinellida</taxon>
        <taxon>Astrophorina</taxon>
        <taxon>Geodiidae</taxon>
        <taxon>Geodia</taxon>
    </lineage>
</organism>
<dbReference type="EMBL" id="CASHTH010003177">
    <property type="protein sequence ID" value="CAI8041275.1"/>
    <property type="molecule type" value="Genomic_DNA"/>
</dbReference>
<evidence type="ECO:0000313" key="2">
    <source>
        <dbReference type="EMBL" id="CAI8041275.1"/>
    </source>
</evidence>
<proteinExistence type="predicted"/>
<evidence type="ECO:0000313" key="3">
    <source>
        <dbReference type="Proteomes" id="UP001174909"/>
    </source>
</evidence>
<keyword evidence="3" id="KW-1185">Reference proteome</keyword>